<dbReference type="AlphaFoldDB" id="A0A6L4X075"/>
<name>A0A6L4X075_9BIFI</name>
<accession>A0A6L4X075</accession>
<keyword evidence="3" id="KW-1185">Reference proteome</keyword>
<evidence type="ECO:0000313" key="2">
    <source>
        <dbReference type="EMBL" id="KAB8288048.1"/>
    </source>
</evidence>
<protein>
    <submittedName>
        <fullName evidence="2">Uncharacterized protein</fullName>
    </submittedName>
</protein>
<organism evidence="2 3">
    <name type="scientific">Bifidobacterium ramosum</name>
    <dbReference type="NCBI Taxonomy" id="1798158"/>
    <lineage>
        <taxon>Bacteria</taxon>
        <taxon>Bacillati</taxon>
        <taxon>Actinomycetota</taxon>
        <taxon>Actinomycetes</taxon>
        <taxon>Bifidobacteriales</taxon>
        <taxon>Bifidobacteriaceae</taxon>
        <taxon>Bifidobacterium</taxon>
    </lineage>
</organism>
<gene>
    <name evidence="2" type="ORF">DSM100688_1158</name>
</gene>
<reference evidence="2 3" key="1">
    <citation type="submission" date="2019-10" db="EMBL/GenBank/DDBJ databases">
        <title>Characterization of the phylogenetic diversity of two novel species belonging to the genus Bifidobacterium: Bifidobacterium cebidarum sp. nov. and Bifidobacterium leontopitheci sp. nov.</title>
        <authorList>
            <person name="Lugli G.A."/>
            <person name="Duranti S."/>
            <person name="Milani C."/>
            <person name="Turroni F."/>
            <person name="Ventura M."/>
        </authorList>
    </citation>
    <scope>NUCLEOTIDE SEQUENCE [LARGE SCALE GENOMIC DNA]</scope>
    <source>
        <strain evidence="2 3">DSM 100688</strain>
    </source>
</reference>
<evidence type="ECO:0000313" key="3">
    <source>
        <dbReference type="Proteomes" id="UP000482084"/>
    </source>
</evidence>
<feature type="region of interest" description="Disordered" evidence="1">
    <location>
        <begin position="1"/>
        <end position="22"/>
    </location>
</feature>
<proteinExistence type="predicted"/>
<sequence length="54" mass="5720">MSVRDGSGTGGKIEDTDITTGPIISSTYSSYGHTADSSRQIGCMSVEGWGRYDE</sequence>
<evidence type="ECO:0000256" key="1">
    <source>
        <dbReference type="SAM" id="MobiDB-lite"/>
    </source>
</evidence>
<dbReference type="EMBL" id="WBSM01000005">
    <property type="protein sequence ID" value="KAB8288048.1"/>
    <property type="molecule type" value="Genomic_DNA"/>
</dbReference>
<dbReference type="Proteomes" id="UP000482084">
    <property type="component" value="Unassembled WGS sequence"/>
</dbReference>
<comment type="caution">
    <text evidence="2">The sequence shown here is derived from an EMBL/GenBank/DDBJ whole genome shotgun (WGS) entry which is preliminary data.</text>
</comment>